<dbReference type="PRINTS" id="PR00344">
    <property type="entry name" value="BCTRLSENSOR"/>
</dbReference>
<dbReference type="FunFam" id="1.10.287.130:FF:000008">
    <property type="entry name" value="Two-component sensor histidine kinase"/>
    <property type="match status" value="1"/>
</dbReference>
<gene>
    <name evidence="19" type="primary">phoR</name>
    <name evidence="19" type="ORF">FOZ74_10800</name>
</gene>
<evidence type="ECO:0000256" key="2">
    <source>
        <dbReference type="ARBA" id="ARBA00004236"/>
    </source>
</evidence>
<dbReference type="KEGG" id="cof:FOZ74_10800"/>
<evidence type="ECO:0000256" key="6">
    <source>
        <dbReference type="ARBA" id="ARBA00022475"/>
    </source>
</evidence>
<evidence type="ECO:0000256" key="4">
    <source>
        <dbReference type="ARBA" id="ARBA00019665"/>
    </source>
</evidence>
<dbReference type="Pfam" id="PF02518">
    <property type="entry name" value="HATPase_c"/>
    <property type="match status" value="1"/>
</dbReference>
<dbReference type="InterPro" id="IPR036890">
    <property type="entry name" value="HATPase_C_sf"/>
</dbReference>
<accession>A0A5B8RVE1</accession>
<keyword evidence="6" id="KW-1003">Cell membrane</keyword>
<keyword evidence="14" id="KW-1133">Transmembrane helix</keyword>
<dbReference type="InterPro" id="IPR014310">
    <property type="entry name" value="Sig_transdc_His_kinase_PhoR"/>
</dbReference>
<protein>
    <recommendedName>
        <fullName evidence="4">Phosphate regulon sensor protein PhoR</fullName>
        <ecNumber evidence="3">2.7.13.3</ecNumber>
    </recommendedName>
</protein>
<dbReference type="CDD" id="cd00130">
    <property type="entry name" value="PAS"/>
    <property type="match status" value="1"/>
</dbReference>
<keyword evidence="11" id="KW-0547">Nucleotide-binding</keyword>
<evidence type="ECO:0000313" key="20">
    <source>
        <dbReference type="Proteomes" id="UP000321199"/>
    </source>
</evidence>
<sequence length="448" mass="48894">MTGRFFLFLGSLSMGALIGAWLGGPWVALIAVMALACGWFVRDAWRATRALAWLRQGEGAPGTRLGGAWGEALDRVRRLLHEKARERAASEQRLHTFLAALQASPNGVLLLDATGHIQWCNQMAAQHFGLDAQRDHMQSIANLLRDPAFGGYLATGDFTGDVVLNGRESTPAHPVRLSVHLYPYGDGQRLMLSRDITALEQAEAMRRDFVANVSHEIRTPLTVLAGFVETLQTLALQPPERARYLDLMAGQARRMRDLVQDLLTLSRLEADTPPPLDHWTPVDELLTRCGQEARALSRQLLPADQAPHRWRFPAPEQLVDAGAIAGAPSELHSALSNLLANAVRHTPAGGCIAMSWERQADGSARLAVCDDGPGIAPEHLQRLTERFYRIDRDRSREHGGTGLGLAIVKHVAQRHGAQLQISSTLGEGSQFALVFPSERLVSGTSSGS</sequence>
<evidence type="ECO:0000313" key="19">
    <source>
        <dbReference type="EMBL" id="QEA13481.1"/>
    </source>
</evidence>
<dbReference type="SUPFAM" id="SSF55785">
    <property type="entry name" value="PYP-like sensor domain (PAS domain)"/>
    <property type="match status" value="1"/>
</dbReference>
<evidence type="ECO:0000256" key="14">
    <source>
        <dbReference type="ARBA" id="ARBA00022989"/>
    </source>
</evidence>
<evidence type="ECO:0000256" key="8">
    <source>
        <dbReference type="ARBA" id="ARBA00022592"/>
    </source>
</evidence>
<keyword evidence="12 19" id="KW-0418">Kinase</keyword>
<keyword evidence="15" id="KW-0902">Two-component regulatory system</keyword>
<dbReference type="InterPro" id="IPR035965">
    <property type="entry name" value="PAS-like_dom_sf"/>
</dbReference>
<dbReference type="AlphaFoldDB" id="A0A5B8RVE1"/>
<dbReference type="InterPro" id="IPR050351">
    <property type="entry name" value="BphY/WalK/GraS-like"/>
</dbReference>
<evidence type="ECO:0000256" key="7">
    <source>
        <dbReference type="ARBA" id="ARBA00022553"/>
    </source>
</evidence>
<comment type="catalytic activity">
    <reaction evidence="1">
        <text>ATP + protein L-histidine = ADP + protein N-phospho-L-histidine.</text>
        <dbReference type="EC" id="2.7.13.3"/>
    </reaction>
</comment>
<organism evidence="19 20">
    <name type="scientific">Comamonas flocculans</name>
    <dbReference type="NCBI Taxonomy" id="2597701"/>
    <lineage>
        <taxon>Bacteria</taxon>
        <taxon>Pseudomonadati</taxon>
        <taxon>Pseudomonadota</taxon>
        <taxon>Betaproteobacteria</taxon>
        <taxon>Burkholderiales</taxon>
        <taxon>Comamonadaceae</taxon>
        <taxon>Comamonas</taxon>
    </lineage>
</organism>
<dbReference type="Gene3D" id="3.30.565.10">
    <property type="entry name" value="Histidine kinase-like ATPase, C-terminal domain"/>
    <property type="match status" value="1"/>
</dbReference>
<dbReference type="PROSITE" id="PS50109">
    <property type="entry name" value="HIS_KIN"/>
    <property type="match status" value="1"/>
</dbReference>
<keyword evidence="8" id="KW-0592">Phosphate transport</keyword>
<dbReference type="InterPro" id="IPR005467">
    <property type="entry name" value="His_kinase_dom"/>
</dbReference>
<keyword evidence="9" id="KW-0808">Transferase</keyword>
<keyword evidence="10" id="KW-0812">Transmembrane</keyword>
<keyword evidence="5" id="KW-0813">Transport</keyword>
<dbReference type="GO" id="GO:0006817">
    <property type="term" value="P:phosphate ion transport"/>
    <property type="evidence" value="ECO:0007669"/>
    <property type="project" value="UniProtKB-KW"/>
</dbReference>
<dbReference type="GO" id="GO:0000155">
    <property type="term" value="F:phosphorelay sensor kinase activity"/>
    <property type="evidence" value="ECO:0007669"/>
    <property type="project" value="InterPro"/>
</dbReference>
<evidence type="ECO:0000256" key="3">
    <source>
        <dbReference type="ARBA" id="ARBA00012438"/>
    </source>
</evidence>
<keyword evidence="20" id="KW-1185">Reference proteome</keyword>
<dbReference type="EC" id="2.7.13.3" evidence="3"/>
<feature type="domain" description="Histidine kinase" evidence="18">
    <location>
        <begin position="212"/>
        <end position="439"/>
    </location>
</feature>
<evidence type="ECO:0000259" key="18">
    <source>
        <dbReference type="PROSITE" id="PS50109"/>
    </source>
</evidence>
<dbReference type="EMBL" id="CP042344">
    <property type="protein sequence ID" value="QEA13481.1"/>
    <property type="molecule type" value="Genomic_DNA"/>
</dbReference>
<dbReference type="GO" id="GO:0005524">
    <property type="term" value="F:ATP binding"/>
    <property type="evidence" value="ECO:0007669"/>
    <property type="project" value="UniProtKB-KW"/>
</dbReference>
<evidence type="ECO:0000256" key="11">
    <source>
        <dbReference type="ARBA" id="ARBA00022741"/>
    </source>
</evidence>
<keyword evidence="13" id="KW-0067">ATP-binding</keyword>
<dbReference type="PANTHER" id="PTHR45453:SF1">
    <property type="entry name" value="PHOSPHATE REGULON SENSOR PROTEIN PHOR"/>
    <property type="match status" value="1"/>
</dbReference>
<evidence type="ECO:0000256" key="12">
    <source>
        <dbReference type="ARBA" id="ARBA00022777"/>
    </source>
</evidence>
<evidence type="ECO:0000256" key="16">
    <source>
        <dbReference type="ARBA" id="ARBA00023136"/>
    </source>
</evidence>
<evidence type="ECO:0000256" key="10">
    <source>
        <dbReference type="ARBA" id="ARBA00022692"/>
    </source>
</evidence>
<evidence type="ECO:0000256" key="17">
    <source>
        <dbReference type="ARBA" id="ARBA00025207"/>
    </source>
</evidence>
<keyword evidence="16" id="KW-0472">Membrane</keyword>
<dbReference type="GO" id="GO:0016036">
    <property type="term" value="P:cellular response to phosphate starvation"/>
    <property type="evidence" value="ECO:0007669"/>
    <property type="project" value="TreeGrafter"/>
</dbReference>
<dbReference type="Pfam" id="PF13188">
    <property type="entry name" value="PAS_8"/>
    <property type="match status" value="1"/>
</dbReference>
<dbReference type="SUPFAM" id="SSF47384">
    <property type="entry name" value="Homodimeric domain of signal transducing histidine kinase"/>
    <property type="match status" value="1"/>
</dbReference>
<dbReference type="SUPFAM" id="SSF55874">
    <property type="entry name" value="ATPase domain of HSP90 chaperone/DNA topoisomerase II/histidine kinase"/>
    <property type="match status" value="1"/>
</dbReference>
<dbReference type="OrthoDB" id="9813151at2"/>
<evidence type="ECO:0000256" key="5">
    <source>
        <dbReference type="ARBA" id="ARBA00022448"/>
    </source>
</evidence>
<dbReference type="InterPro" id="IPR036097">
    <property type="entry name" value="HisK_dim/P_sf"/>
</dbReference>
<comment type="subcellular location">
    <subcellularLocation>
        <location evidence="2">Cell membrane</location>
    </subcellularLocation>
</comment>
<dbReference type="SMART" id="SM00091">
    <property type="entry name" value="PAS"/>
    <property type="match status" value="1"/>
</dbReference>
<proteinExistence type="predicted"/>
<comment type="function">
    <text evidence="17">Member of the two-component regulatory system PhoR/PhoB involved in the phosphate regulon genes expression. PhoR may function as a membrane-associated protein kinase that phosphorylates PhoB in response to environmental signals.</text>
</comment>
<dbReference type="Pfam" id="PF00512">
    <property type="entry name" value="HisKA"/>
    <property type="match status" value="1"/>
</dbReference>
<dbReference type="GO" id="GO:0004721">
    <property type="term" value="F:phosphoprotein phosphatase activity"/>
    <property type="evidence" value="ECO:0007669"/>
    <property type="project" value="TreeGrafter"/>
</dbReference>
<dbReference type="InterPro" id="IPR004358">
    <property type="entry name" value="Sig_transdc_His_kin-like_C"/>
</dbReference>
<dbReference type="SMART" id="SM00387">
    <property type="entry name" value="HATPase_c"/>
    <property type="match status" value="1"/>
</dbReference>
<evidence type="ECO:0000256" key="1">
    <source>
        <dbReference type="ARBA" id="ARBA00000085"/>
    </source>
</evidence>
<dbReference type="InterPro" id="IPR003594">
    <property type="entry name" value="HATPase_dom"/>
</dbReference>
<dbReference type="InterPro" id="IPR003661">
    <property type="entry name" value="HisK_dim/P_dom"/>
</dbReference>
<dbReference type="PANTHER" id="PTHR45453">
    <property type="entry name" value="PHOSPHATE REGULON SENSOR PROTEIN PHOR"/>
    <property type="match status" value="1"/>
</dbReference>
<evidence type="ECO:0000256" key="15">
    <source>
        <dbReference type="ARBA" id="ARBA00023012"/>
    </source>
</evidence>
<reference evidence="19 20" key="1">
    <citation type="submission" date="2019-07" db="EMBL/GenBank/DDBJ databases">
        <title>Complete genome sequence of Comamonas sp. NLF 7-7 isolated from livestock.</title>
        <authorList>
            <person name="Kim D.H."/>
            <person name="Kim J.G."/>
        </authorList>
    </citation>
    <scope>NUCLEOTIDE SEQUENCE [LARGE SCALE GENOMIC DNA]</scope>
    <source>
        <strain evidence="19 20">NLF 7-7</strain>
    </source>
</reference>
<dbReference type="Proteomes" id="UP000321199">
    <property type="component" value="Chromosome"/>
</dbReference>
<dbReference type="RefSeq" id="WP_146913073.1">
    <property type="nucleotide sequence ID" value="NZ_CP042344.1"/>
</dbReference>
<evidence type="ECO:0000256" key="9">
    <source>
        <dbReference type="ARBA" id="ARBA00022679"/>
    </source>
</evidence>
<dbReference type="NCBIfam" id="TIGR02966">
    <property type="entry name" value="phoR_proteo"/>
    <property type="match status" value="1"/>
</dbReference>
<dbReference type="Gene3D" id="1.10.287.130">
    <property type="match status" value="1"/>
</dbReference>
<dbReference type="InterPro" id="IPR000014">
    <property type="entry name" value="PAS"/>
</dbReference>
<dbReference type="Gene3D" id="3.30.450.20">
    <property type="entry name" value="PAS domain"/>
    <property type="match status" value="1"/>
</dbReference>
<keyword evidence="7" id="KW-0597">Phosphoprotein</keyword>
<name>A0A5B8RVE1_9BURK</name>
<dbReference type="CDD" id="cd00082">
    <property type="entry name" value="HisKA"/>
    <property type="match status" value="1"/>
</dbReference>
<dbReference type="GO" id="GO:0005886">
    <property type="term" value="C:plasma membrane"/>
    <property type="evidence" value="ECO:0007669"/>
    <property type="project" value="UniProtKB-SubCell"/>
</dbReference>
<evidence type="ECO:0000256" key="13">
    <source>
        <dbReference type="ARBA" id="ARBA00022840"/>
    </source>
</evidence>
<dbReference type="SMART" id="SM00388">
    <property type="entry name" value="HisKA"/>
    <property type="match status" value="1"/>
</dbReference>